<evidence type="ECO:0000313" key="1">
    <source>
        <dbReference type="EMBL" id="MPC63229.1"/>
    </source>
</evidence>
<gene>
    <name evidence="1" type="ORF">E2C01_057324</name>
</gene>
<dbReference type="Proteomes" id="UP000324222">
    <property type="component" value="Unassembled WGS sequence"/>
</dbReference>
<name>A0A5B7H008_PORTR</name>
<comment type="caution">
    <text evidence="1">The sequence shown here is derived from an EMBL/GenBank/DDBJ whole genome shotgun (WGS) entry which is preliminary data.</text>
</comment>
<reference evidence="1 2" key="1">
    <citation type="submission" date="2019-05" db="EMBL/GenBank/DDBJ databases">
        <title>Another draft genome of Portunus trituberculatus and its Hox gene families provides insights of decapod evolution.</title>
        <authorList>
            <person name="Jeong J.-H."/>
            <person name="Song I."/>
            <person name="Kim S."/>
            <person name="Choi T."/>
            <person name="Kim D."/>
            <person name="Ryu S."/>
            <person name="Kim W."/>
        </authorList>
    </citation>
    <scope>NUCLEOTIDE SEQUENCE [LARGE SCALE GENOMIC DNA]</scope>
    <source>
        <tissue evidence="1">Muscle</tissue>
    </source>
</reference>
<evidence type="ECO:0000313" key="2">
    <source>
        <dbReference type="Proteomes" id="UP000324222"/>
    </source>
</evidence>
<proteinExistence type="predicted"/>
<dbReference type="PANTHER" id="PTHR35617:SF3">
    <property type="entry name" value="CORE-BINDING (CB) DOMAIN-CONTAINING PROTEIN"/>
    <property type="match status" value="1"/>
</dbReference>
<dbReference type="OrthoDB" id="7477527at2759"/>
<dbReference type="EMBL" id="VSRR010020550">
    <property type="protein sequence ID" value="MPC63229.1"/>
    <property type="molecule type" value="Genomic_DNA"/>
</dbReference>
<keyword evidence="2" id="KW-1185">Reference proteome</keyword>
<sequence>MPQCDCGCAQSRVCQLPAWDLSLVLRSLLRPPYEPLLTALLRDVSLKTVFLLALTSARQISGLHGLSAEVRHSKGWTSMTFSFVPDFLAKSQYPGQHSFDEFTIPALLDFVGEDEVDHLLCPVCTVREILRMTRDCRPASSRLLVTVSDPRRAVHPHTLSKWIRQVIRRAYVSVSEEELRLLKVNAHEVQAITTSVLFRKVKSLDLVLKAGTWKSMTTFAFFYLRDVTHRYLDTFSLGSIVSALRVVH</sequence>
<dbReference type="AlphaFoldDB" id="A0A5B7H008"/>
<protein>
    <submittedName>
        <fullName evidence="1">Uncharacterized protein</fullName>
    </submittedName>
</protein>
<dbReference type="PANTHER" id="PTHR35617">
    <property type="entry name" value="PHAGE_INTEGRASE DOMAIN-CONTAINING PROTEIN"/>
    <property type="match status" value="1"/>
</dbReference>
<organism evidence="1 2">
    <name type="scientific">Portunus trituberculatus</name>
    <name type="common">Swimming crab</name>
    <name type="synonym">Neptunus trituberculatus</name>
    <dbReference type="NCBI Taxonomy" id="210409"/>
    <lineage>
        <taxon>Eukaryota</taxon>
        <taxon>Metazoa</taxon>
        <taxon>Ecdysozoa</taxon>
        <taxon>Arthropoda</taxon>
        <taxon>Crustacea</taxon>
        <taxon>Multicrustacea</taxon>
        <taxon>Malacostraca</taxon>
        <taxon>Eumalacostraca</taxon>
        <taxon>Eucarida</taxon>
        <taxon>Decapoda</taxon>
        <taxon>Pleocyemata</taxon>
        <taxon>Brachyura</taxon>
        <taxon>Eubrachyura</taxon>
        <taxon>Portunoidea</taxon>
        <taxon>Portunidae</taxon>
        <taxon>Portuninae</taxon>
        <taxon>Portunus</taxon>
    </lineage>
</organism>
<accession>A0A5B7H008</accession>